<comment type="caution">
    <text evidence="4">The sequence shown here is derived from an EMBL/GenBank/DDBJ whole genome shotgun (WGS) entry which is preliminary data.</text>
</comment>
<gene>
    <name evidence="4" type="ORF">GR170_11175</name>
</gene>
<dbReference type="Pfam" id="PF00583">
    <property type="entry name" value="Acetyltransf_1"/>
    <property type="match status" value="1"/>
</dbReference>
<evidence type="ECO:0000256" key="2">
    <source>
        <dbReference type="ARBA" id="ARBA00023315"/>
    </source>
</evidence>
<dbReference type="PANTHER" id="PTHR43877">
    <property type="entry name" value="AMINOALKYLPHOSPHONATE N-ACETYLTRANSFERASE-RELATED-RELATED"/>
    <property type="match status" value="1"/>
</dbReference>
<evidence type="ECO:0000259" key="3">
    <source>
        <dbReference type="PROSITE" id="PS51186"/>
    </source>
</evidence>
<feature type="domain" description="N-acetyltransferase" evidence="3">
    <location>
        <begin position="30"/>
        <end position="193"/>
    </location>
</feature>
<reference evidence="4 5" key="1">
    <citation type="submission" date="2019-12" db="EMBL/GenBank/DDBJ databases">
        <authorList>
            <person name="Li M."/>
        </authorList>
    </citation>
    <scope>NUCLEOTIDE SEQUENCE [LARGE SCALE GENOMIC DNA]</scope>
    <source>
        <strain evidence="4 5">GBMRC 2024</strain>
    </source>
</reference>
<name>A0A6L7G4E7_9RHOB</name>
<dbReference type="EMBL" id="WUMU01000012">
    <property type="protein sequence ID" value="MXN18398.1"/>
    <property type="molecule type" value="Genomic_DNA"/>
</dbReference>
<accession>A0A6L7G4E7</accession>
<organism evidence="4 5">
    <name type="scientific">Pseudooceanicola albus</name>
    <dbReference type="NCBI Taxonomy" id="2692189"/>
    <lineage>
        <taxon>Bacteria</taxon>
        <taxon>Pseudomonadati</taxon>
        <taxon>Pseudomonadota</taxon>
        <taxon>Alphaproteobacteria</taxon>
        <taxon>Rhodobacterales</taxon>
        <taxon>Paracoccaceae</taxon>
        <taxon>Pseudooceanicola</taxon>
    </lineage>
</organism>
<sequence>MPLPPCDLPPDDARPLSLPLPQALQSDDRLLIRPALPADTEAVGRMIQRSYRALLAEDYPAELLREALPLIGRPRPGVLTCGTYFIAEIDERVLAGGGWTDASPLGAPGRTGEAHIRHVATDPDAIRRGLGRRVIGRVMRSARAAGVRVLHVQATLTSAPFYAALGFEPRAGIELRLPNGLLFPAIQMRWEARGE</sequence>
<dbReference type="Gene3D" id="3.40.630.30">
    <property type="match status" value="1"/>
</dbReference>
<keyword evidence="5" id="KW-1185">Reference proteome</keyword>
<dbReference type="Proteomes" id="UP000477911">
    <property type="component" value="Unassembled WGS sequence"/>
</dbReference>
<dbReference type="PANTHER" id="PTHR43877:SF1">
    <property type="entry name" value="ACETYLTRANSFERASE"/>
    <property type="match status" value="1"/>
</dbReference>
<dbReference type="SUPFAM" id="SSF55729">
    <property type="entry name" value="Acyl-CoA N-acyltransferases (Nat)"/>
    <property type="match status" value="1"/>
</dbReference>
<dbReference type="AlphaFoldDB" id="A0A6L7G4E7"/>
<protein>
    <submittedName>
        <fullName evidence="4">GNAT family N-acetyltransferase</fullName>
    </submittedName>
</protein>
<proteinExistence type="predicted"/>
<dbReference type="PROSITE" id="PS51186">
    <property type="entry name" value="GNAT"/>
    <property type="match status" value="1"/>
</dbReference>
<dbReference type="InterPro" id="IPR050832">
    <property type="entry name" value="Bact_Acetyltransf"/>
</dbReference>
<dbReference type="CDD" id="cd04301">
    <property type="entry name" value="NAT_SF"/>
    <property type="match status" value="1"/>
</dbReference>
<dbReference type="InterPro" id="IPR016181">
    <property type="entry name" value="Acyl_CoA_acyltransferase"/>
</dbReference>
<keyword evidence="2" id="KW-0012">Acyltransferase</keyword>
<dbReference type="InterPro" id="IPR000182">
    <property type="entry name" value="GNAT_dom"/>
</dbReference>
<dbReference type="GO" id="GO:0016747">
    <property type="term" value="F:acyltransferase activity, transferring groups other than amino-acyl groups"/>
    <property type="evidence" value="ECO:0007669"/>
    <property type="project" value="InterPro"/>
</dbReference>
<evidence type="ECO:0000256" key="1">
    <source>
        <dbReference type="ARBA" id="ARBA00022679"/>
    </source>
</evidence>
<dbReference type="RefSeq" id="WP_160894530.1">
    <property type="nucleotide sequence ID" value="NZ_WUMU01000012.1"/>
</dbReference>
<evidence type="ECO:0000313" key="4">
    <source>
        <dbReference type="EMBL" id="MXN18398.1"/>
    </source>
</evidence>
<keyword evidence="1 4" id="KW-0808">Transferase</keyword>
<evidence type="ECO:0000313" key="5">
    <source>
        <dbReference type="Proteomes" id="UP000477911"/>
    </source>
</evidence>